<organism evidence="1 2">
    <name type="scientific">Helicobacter suis</name>
    <dbReference type="NCBI Taxonomy" id="104628"/>
    <lineage>
        <taxon>Bacteria</taxon>
        <taxon>Pseudomonadati</taxon>
        <taxon>Campylobacterota</taxon>
        <taxon>Epsilonproteobacteria</taxon>
        <taxon>Campylobacterales</taxon>
        <taxon>Helicobacteraceae</taxon>
        <taxon>Helicobacter</taxon>
    </lineage>
</organism>
<proteinExistence type="predicted"/>
<accession>A0A6J4CW60</accession>
<dbReference type="EMBL" id="AP019774">
    <property type="protein sequence ID" value="BCD69591.1"/>
    <property type="molecule type" value="Genomic_DNA"/>
</dbReference>
<protein>
    <submittedName>
        <fullName evidence="1">DUF3240 domain-containing protein</fullName>
    </submittedName>
</protein>
<name>A0A6J4CW60_9HELI</name>
<reference evidence="1 2" key="1">
    <citation type="submission" date="2019-06" db="EMBL/GenBank/DDBJ databases">
        <title>Complete genome sequence of Helicobacter suis SNTW101c.</title>
        <authorList>
            <person name="Rimbara E."/>
            <person name="Suzuki M."/>
            <person name="Matsui H."/>
            <person name="Nakamura M."/>
            <person name="Mori S."/>
            <person name="Shibayama K."/>
        </authorList>
    </citation>
    <scope>NUCLEOTIDE SEQUENCE [LARGE SCALE GENOMIC DNA]</scope>
    <source>
        <strain evidence="1 2">SNTW101c</strain>
    </source>
</reference>
<gene>
    <name evidence="1" type="ORF">SNTW_02360</name>
</gene>
<dbReference type="InterPro" id="IPR021634">
    <property type="entry name" value="DUF3240"/>
</dbReference>
<dbReference type="AlphaFoldDB" id="A0A6J4CW60"/>
<dbReference type="RefSeq" id="WP_006563944.1">
    <property type="nucleotide sequence ID" value="NZ_AP019774.1"/>
</dbReference>
<dbReference type="Gene3D" id="3.30.70.120">
    <property type="match status" value="1"/>
</dbReference>
<dbReference type="OrthoDB" id="5327691at2"/>
<sequence>MILVEMYADLKLKDMLVDHLFEHGYEDFYFFECFKYATSSLLTSEKEQVSGRKDYGLFKILLEEQEASILLEQVQRLFKKEVTFYLLPLTSIPKSVP</sequence>
<dbReference type="InterPro" id="IPR015867">
    <property type="entry name" value="N-reg_PII/ATP_PRibTrfase_C"/>
</dbReference>
<evidence type="ECO:0000313" key="1">
    <source>
        <dbReference type="EMBL" id="BCD69591.1"/>
    </source>
</evidence>
<evidence type="ECO:0000313" key="2">
    <source>
        <dbReference type="Proteomes" id="UP000317935"/>
    </source>
</evidence>
<dbReference type="Pfam" id="PF11582">
    <property type="entry name" value="DUF3240"/>
    <property type="match status" value="1"/>
</dbReference>
<dbReference type="Proteomes" id="UP000317935">
    <property type="component" value="Chromosome"/>
</dbReference>